<evidence type="ECO:0000313" key="1">
    <source>
        <dbReference type="EMBL" id="QBK86909.1"/>
    </source>
</evidence>
<reference evidence="1" key="1">
    <citation type="journal article" date="2019" name="MBio">
        <title>Virus Genomes from Deep Sea Sediments Expand the Ocean Megavirome and Support Independent Origins of Viral Gigantism.</title>
        <authorList>
            <person name="Backstrom D."/>
            <person name="Yutin N."/>
            <person name="Jorgensen S.L."/>
            <person name="Dharamshi J."/>
            <person name="Homa F."/>
            <person name="Zaremba-Niedwiedzka K."/>
            <person name="Spang A."/>
            <person name="Wolf Y.I."/>
            <person name="Koonin E.V."/>
            <person name="Ettema T.J."/>
        </authorList>
    </citation>
    <scope>NUCLEOTIDE SEQUENCE</scope>
</reference>
<sequence>MDERKVVDIQEFNIQTMPLSCTWIIVGPPASGKSSLIEMLSYYNKHKYPVARVFVGTVEGYKKACKIFGDLYVSPKYDEAEERAHIHRQRTVVGMQHCTCSNKKTCVHSVGTYAINIIDDASDDPKVFKTKTMKALFKLGSQHYNQLLMVGLQYAIDLPIDLRPSVSYVAIFRQPGVEQRKRLYTNFGGPTGTYENFCDLMDQLTGNYTCMIIKQRSLSNRLEDNIFYLQTKLIGSWRFGCQEYREWNRRRYNPHYQESTAIDDV</sequence>
<dbReference type="InterPro" id="IPR027417">
    <property type="entry name" value="P-loop_NTPase"/>
</dbReference>
<protein>
    <submittedName>
        <fullName evidence="1">Packaging ATPase</fullName>
    </submittedName>
</protein>
<name>A0A481YUX6_9VIRU</name>
<proteinExistence type="predicted"/>
<gene>
    <name evidence="1" type="ORF">LCMAC103_02470</name>
</gene>
<dbReference type="EMBL" id="MK500338">
    <property type="protein sequence ID" value="QBK86909.1"/>
    <property type="molecule type" value="Genomic_DNA"/>
</dbReference>
<accession>A0A481YUX6</accession>
<dbReference type="SUPFAM" id="SSF52540">
    <property type="entry name" value="P-loop containing nucleoside triphosphate hydrolases"/>
    <property type="match status" value="1"/>
</dbReference>
<organism evidence="1">
    <name type="scientific">Marseillevirus LCMAC103</name>
    <dbReference type="NCBI Taxonomy" id="2506604"/>
    <lineage>
        <taxon>Viruses</taxon>
        <taxon>Varidnaviria</taxon>
        <taxon>Bamfordvirae</taxon>
        <taxon>Nucleocytoviricota</taxon>
        <taxon>Megaviricetes</taxon>
        <taxon>Pimascovirales</taxon>
        <taxon>Pimascovirales incertae sedis</taxon>
        <taxon>Marseilleviridae</taxon>
    </lineage>
</organism>